<organism evidence="1 2">
    <name type="scientific">Bacillus cereus</name>
    <dbReference type="NCBI Taxonomy" id="1396"/>
    <lineage>
        <taxon>Bacteria</taxon>
        <taxon>Bacillati</taxon>
        <taxon>Bacillota</taxon>
        <taxon>Bacilli</taxon>
        <taxon>Bacillales</taxon>
        <taxon>Bacillaceae</taxon>
        <taxon>Bacillus</taxon>
        <taxon>Bacillus cereus group</taxon>
    </lineage>
</organism>
<name>A0A9X7CHE6_BACCE</name>
<proteinExistence type="predicted"/>
<dbReference type="EMBL" id="NULI01000269">
    <property type="protein sequence ID" value="PGS64110.1"/>
    <property type="molecule type" value="Genomic_DNA"/>
</dbReference>
<sequence>MKLREYLTCAYKDDIQSAYLLVEFLVYEKGVLHLDDDIGKLEFYFQERFRNKMNAYIREYEKARALKQRLASMKD</sequence>
<comment type="caution">
    <text evidence="1">The sequence shown here is derived from an EMBL/GenBank/DDBJ whole genome shotgun (WGS) entry which is preliminary data.</text>
</comment>
<protein>
    <submittedName>
        <fullName evidence="1">Uncharacterized protein</fullName>
    </submittedName>
</protein>
<accession>A0A9X7CHE6</accession>
<gene>
    <name evidence="1" type="ORF">COC69_30780</name>
</gene>
<dbReference type="Proteomes" id="UP000224203">
    <property type="component" value="Unassembled WGS sequence"/>
</dbReference>
<evidence type="ECO:0000313" key="1">
    <source>
        <dbReference type="EMBL" id="PGS64110.1"/>
    </source>
</evidence>
<dbReference type="AlphaFoldDB" id="A0A9X7CHE6"/>
<evidence type="ECO:0000313" key="2">
    <source>
        <dbReference type="Proteomes" id="UP000224203"/>
    </source>
</evidence>
<reference evidence="1 2" key="1">
    <citation type="submission" date="2017-09" db="EMBL/GenBank/DDBJ databases">
        <title>Large-scale bioinformatics analysis of Bacillus genomes uncovers conserved roles of natural products in bacterial physiology.</title>
        <authorList>
            <consortium name="Agbiome Team Llc"/>
            <person name="Bleich R.M."/>
            <person name="Grubbs K.J."/>
            <person name="Santa Maria K.C."/>
            <person name="Allen S.E."/>
            <person name="Farag S."/>
            <person name="Shank E.A."/>
            <person name="Bowers A."/>
        </authorList>
    </citation>
    <scope>NUCLEOTIDE SEQUENCE [LARGE SCALE GENOMIC DNA]</scope>
    <source>
        <strain evidence="1 2">AFS041711</strain>
    </source>
</reference>